<dbReference type="EnsemblMetazoa" id="GPAI011442-RA">
    <property type="protein sequence ID" value="GPAI011442-PA"/>
    <property type="gene ID" value="GPAI011442"/>
</dbReference>
<reference evidence="3" key="1">
    <citation type="submission" date="2014-03" db="EMBL/GenBank/DDBJ databases">
        <authorList>
            <person name="Aksoy S."/>
            <person name="Warren W."/>
            <person name="Wilson R.K."/>
        </authorList>
    </citation>
    <scope>NUCLEOTIDE SEQUENCE [LARGE SCALE GENOMIC DNA]</scope>
    <source>
        <strain evidence="3">IAEA</strain>
    </source>
</reference>
<feature type="chain" id="PRO_5008402776" evidence="1">
    <location>
        <begin position="28"/>
        <end position="153"/>
    </location>
</feature>
<dbReference type="AlphaFoldDB" id="A0A1A9ZDL6"/>
<dbReference type="Proteomes" id="UP000092445">
    <property type="component" value="Unassembled WGS sequence"/>
</dbReference>
<evidence type="ECO:0000313" key="3">
    <source>
        <dbReference type="Proteomes" id="UP000092445"/>
    </source>
</evidence>
<evidence type="ECO:0000256" key="1">
    <source>
        <dbReference type="SAM" id="SignalP"/>
    </source>
</evidence>
<evidence type="ECO:0000313" key="2">
    <source>
        <dbReference type="EnsemblMetazoa" id="GPAI011442-PA"/>
    </source>
</evidence>
<keyword evidence="3" id="KW-1185">Reference proteome</keyword>
<dbReference type="VEuPathDB" id="VectorBase:GPAI011442"/>
<organism evidence="2 3">
    <name type="scientific">Glossina pallidipes</name>
    <name type="common">Tsetse fly</name>
    <dbReference type="NCBI Taxonomy" id="7398"/>
    <lineage>
        <taxon>Eukaryota</taxon>
        <taxon>Metazoa</taxon>
        <taxon>Ecdysozoa</taxon>
        <taxon>Arthropoda</taxon>
        <taxon>Hexapoda</taxon>
        <taxon>Insecta</taxon>
        <taxon>Pterygota</taxon>
        <taxon>Neoptera</taxon>
        <taxon>Endopterygota</taxon>
        <taxon>Diptera</taxon>
        <taxon>Brachycera</taxon>
        <taxon>Muscomorpha</taxon>
        <taxon>Hippoboscoidea</taxon>
        <taxon>Glossinidae</taxon>
        <taxon>Glossina</taxon>
    </lineage>
</organism>
<name>A0A1A9ZDL6_GLOPL</name>
<keyword evidence="1" id="KW-0732">Signal</keyword>
<protein>
    <submittedName>
        <fullName evidence="2">Uncharacterized protein</fullName>
    </submittedName>
</protein>
<sequence>MKIQIFVRVVLVTAILIHCSKYSFSSASNSGSLSNFLIPFEFNSNDDEKYGDFVSSEGTSAVPLAGAFSKPSKRASQSTLAAYATAINGTNELTGLVIITNIASGHTSAASITISPTMPKFFSNKESRFALTSVRTAPATMTNILEHIRLFLN</sequence>
<reference evidence="2" key="2">
    <citation type="submission" date="2020-05" db="UniProtKB">
        <authorList>
            <consortium name="EnsemblMetazoa"/>
        </authorList>
    </citation>
    <scope>IDENTIFICATION</scope>
    <source>
        <strain evidence="2">IAEA</strain>
    </source>
</reference>
<accession>A0A1A9ZDL6</accession>
<proteinExistence type="predicted"/>
<feature type="signal peptide" evidence="1">
    <location>
        <begin position="1"/>
        <end position="27"/>
    </location>
</feature>